<dbReference type="AlphaFoldDB" id="A0A653DPI9"/>
<protein>
    <recommendedName>
        <fullName evidence="4">Ethylmalonyl-CoA decarboxylase</fullName>
    </recommendedName>
</protein>
<dbReference type="GO" id="GO:0005829">
    <property type="term" value="C:cytosol"/>
    <property type="evidence" value="ECO:0007669"/>
    <property type="project" value="TreeGrafter"/>
</dbReference>
<dbReference type="Proteomes" id="UP000410492">
    <property type="component" value="Unassembled WGS sequence"/>
</dbReference>
<evidence type="ECO:0000256" key="1">
    <source>
        <dbReference type="ARBA" id="ARBA00023239"/>
    </source>
</evidence>
<proteinExistence type="predicted"/>
<evidence type="ECO:0000313" key="2">
    <source>
        <dbReference type="EMBL" id="VEN62157.1"/>
    </source>
</evidence>
<evidence type="ECO:0008006" key="4">
    <source>
        <dbReference type="Google" id="ProtNLM"/>
    </source>
</evidence>
<dbReference type="PANTHER" id="PTHR11941">
    <property type="entry name" value="ENOYL-COA HYDRATASE-RELATED"/>
    <property type="match status" value="1"/>
</dbReference>
<dbReference type="OrthoDB" id="448450at2759"/>
<keyword evidence="1" id="KW-0456">Lyase</keyword>
<dbReference type="SUPFAM" id="SSF52096">
    <property type="entry name" value="ClpP/crotonase"/>
    <property type="match status" value="1"/>
</dbReference>
<gene>
    <name evidence="2" type="ORF">CALMAC_LOCUS19337</name>
</gene>
<dbReference type="Gene3D" id="3.90.226.10">
    <property type="entry name" value="2-enoyl-CoA Hydratase, Chain A, domain 1"/>
    <property type="match status" value="1"/>
</dbReference>
<sequence length="308" mass="34790">MNCKAVIRFIGRRMDRWKNFTREFGEVSHYRDTSIEDMETALVRYKGGEVILSKEYWDEGIAIIYLNHPEKKNAISGKMMVDLRKCLTELESFKAGKAVILTSKGDNFCSGGDLDFARASGTPQEGFFMSTIMHNVLKKFRKLPLVSVSLIHGPTLGGGAELSVFPDFLLAADNVKLGFVQGKLGIMTPWGGTTRLRQIMGERKALQLLLASKVFSAEEGLQLGLVSKIVNTTSRLDEALDYVRQLTIHHSSIVRAYKTVTSHYDEEQFDKSLMLERELFHPMWGSELNKKALDKNIKHVNVKNDVNR</sequence>
<dbReference type="EMBL" id="CAACVG010013591">
    <property type="protein sequence ID" value="VEN62157.1"/>
    <property type="molecule type" value="Genomic_DNA"/>
</dbReference>
<dbReference type="Pfam" id="PF00378">
    <property type="entry name" value="ECH_1"/>
    <property type="match status" value="1"/>
</dbReference>
<dbReference type="InterPro" id="IPR001753">
    <property type="entry name" value="Enoyl-CoA_hydra/iso"/>
</dbReference>
<dbReference type="PANTHER" id="PTHR11941:SF27">
    <property type="entry name" value="ETHYLMALONYL-COA DECARBOXYLASE"/>
    <property type="match status" value="1"/>
</dbReference>
<dbReference type="GO" id="GO:0016829">
    <property type="term" value="F:lyase activity"/>
    <property type="evidence" value="ECO:0007669"/>
    <property type="project" value="UniProtKB-KW"/>
</dbReference>
<dbReference type="InterPro" id="IPR029045">
    <property type="entry name" value="ClpP/crotonase-like_dom_sf"/>
</dbReference>
<evidence type="ECO:0000313" key="3">
    <source>
        <dbReference type="Proteomes" id="UP000410492"/>
    </source>
</evidence>
<accession>A0A653DPI9</accession>
<organism evidence="2 3">
    <name type="scientific">Callosobruchus maculatus</name>
    <name type="common">Southern cowpea weevil</name>
    <name type="synonym">Pulse bruchid</name>
    <dbReference type="NCBI Taxonomy" id="64391"/>
    <lineage>
        <taxon>Eukaryota</taxon>
        <taxon>Metazoa</taxon>
        <taxon>Ecdysozoa</taxon>
        <taxon>Arthropoda</taxon>
        <taxon>Hexapoda</taxon>
        <taxon>Insecta</taxon>
        <taxon>Pterygota</taxon>
        <taxon>Neoptera</taxon>
        <taxon>Endopterygota</taxon>
        <taxon>Coleoptera</taxon>
        <taxon>Polyphaga</taxon>
        <taxon>Cucujiformia</taxon>
        <taxon>Chrysomeloidea</taxon>
        <taxon>Chrysomelidae</taxon>
        <taxon>Bruchinae</taxon>
        <taxon>Bruchini</taxon>
        <taxon>Callosobruchus</taxon>
    </lineage>
</organism>
<name>A0A653DPI9_CALMS</name>
<dbReference type="GO" id="GO:0006635">
    <property type="term" value="P:fatty acid beta-oxidation"/>
    <property type="evidence" value="ECO:0007669"/>
    <property type="project" value="TreeGrafter"/>
</dbReference>
<keyword evidence="3" id="KW-1185">Reference proteome</keyword>
<dbReference type="CDD" id="cd06558">
    <property type="entry name" value="crotonase-like"/>
    <property type="match status" value="1"/>
</dbReference>
<reference evidence="2 3" key="1">
    <citation type="submission" date="2019-01" db="EMBL/GenBank/DDBJ databases">
        <authorList>
            <person name="Sayadi A."/>
        </authorList>
    </citation>
    <scope>NUCLEOTIDE SEQUENCE [LARGE SCALE GENOMIC DNA]</scope>
</reference>